<keyword evidence="2" id="KW-1185">Reference proteome</keyword>
<sequence>MLNLELTSSPASSSSPIPSWCLQDDPFCSVRRVSPTFGQKEEKINSATFIPPTATTNHQTTISSNTNQNLYGIKVRNHHLTHPILVNLKPRSETTTAQRVVKKGEHSPKDCWWIDTEAKAEVIKSEKSVAEKNGEIDG</sequence>
<dbReference type="Proteomes" id="UP001055879">
    <property type="component" value="Linkage Group LG11"/>
</dbReference>
<accession>A0ACB8Z492</accession>
<proteinExistence type="predicted"/>
<dbReference type="EMBL" id="CM042057">
    <property type="protein sequence ID" value="KAI3692178.1"/>
    <property type="molecule type" value="Genomic_DNA"/>
</dbReference>
<comment type="caution">
    <text evidence="1">The sequence shown here is derived from an EMBL/GenBank/DDBJ whole genome shotgun (WGS) entry which is preliminary data.</text>
</comment>
<evidence type="ECO:0000313" key="1">
    <source>
        <dbReference type="EMBL" id="KAI3692178.1"/>
    </source>
</evidence>
<name>A0ACB8Z492_ARCLA</name>
<reference evidence="1 2" key="2">
    <citation type="journal article" date="2022" name="Mol. Ecol. Resour.">
        <title>The genomes of chicory, endive, great burdock and yacon provide insights into Asteraceae paleo-polyploidization history and plant inulin production.</title>
        <authorList>
            <person name="Fan W."/>
            <person name="Wang S."/>
            <person name="Wang H."/>
            <person name="Wang A."/>
            <person name="Jiang F."/>
            <person name="Liu H."/>
            <person name="Zhao H."/>
            <person name="Xu D."/>
            <person name="Zhang Y."/>
        </authorList>
    </citation>
    <scope>NUCLEOTIDE SEQUENCE [LARGE SCALE GENOMIC DNA]</scope>
    <source>
        <strain evidence="2">cv. Niubang</strain>
    </source>
</reference>
<evidence type="ECO:0000313" key="2">
    <source>
        <dbReference type="Proteomes" id="UP001055879"/>
    </source>
</evidence>
<reference evidence="2" key="1">
    <citation type="journal article" date="2022" name="Mol. Ecol. Resour.">
        <title>The genomes of chicory, endive, great burdock and yacon provide insights into Asteraceae palaeo-polyploidization history and plant inulin production.</title>
        <authorList>
            <person name="Fan W."/>
            <person name="Wang S."/>
            <person name="Wang H."/>
            <person name="Wang A."/>
            <person name="Jiang F."/>
            <person name="Liu H."/>
            <person name="Zhao H."/>
            <person name="Xu D."/>
            <person name="Zhang Y."/>
        </authorList>
    </citation>
    <scope>NUCLEOTIDE SEQUENCE [LARGE SCALE GENOMIC DNA]</scope>
    <source>
        <strain evidence="2">cv. Niubang</strain>
    </source>
</reference>
<protein>
    <submittedName>
        <fullName evidence="1">Uncharacterized protein</fullName>
    </submittedName>
</protein>
<gene>
    <name evidence="1" type="ORF">L6452_31987</name>
</gene>
<organism evidence="1 2">
    <name type="scientific">Arctium lappa</name>
    <name type="common">Greater burdock</name>
    <name type="synonym">Lappa major</name>
    <dbReference type="NCBI Taxonomy" id="4217"/>
    <lineage>
        <taxon>Eukaryota</taxon>
        <taxon>Viridiplantae</taxon>
        <taxon>Streptophyta</taxon>
        <taxon>Embryophyta</taxon>
        <taxon>Tracheophyta</taxon>
        <taxon>Spermatophyta</taxon>
        <taxon>Magnoliopsida</taxon>
        <taxon>eudicotyledons</taxon>
        <taxon>Gunneridae</taxon>
        <taxon>Pentapetalae</taxon>
        <taxon>asterids</taxon>
        <taxon>campanulids</taxon>
        <taxon>Asterales</taxon>
        <taxon>Asteraceae</taxon>
        <taxon>Carduoideae</taxon>
        <taxon>Cardueae</taxon>
        <taxon>Arctiinae</taxon>
        <taxon>Arctium</taxon>
    </lineage>
</organism>